<evidence type="ECO:0000313" key="2">
    <source>
        <dbReference type="Proteomes" id="UP000323505"/>
    </source>
</evidence>
<protein>
    <submittedName>
        <fullName evidence="1">Uncharacterized protein</fullName>
    </submittedName>
</protein>
<evidence type="ECO:0000313" key="1">
    <source>
        <dbReference type="EMBL" id="TYK45187.1"/>
    </source>
</evidence>
<comment type="caution">
    <text evidence="1">The sequence shown here is derived from an EMBL/GenBank/DDBJ whole genome shotgun (WGS) entry which is preliminary data.</text>
</comment>
<gene>
    <name evidence="1" type="ORF">FXF68_31405</name>
</gene>
<reference evidence="1 2" key="1">
    <citation type="submission" date="2019-08" db="EMBL/GenBank/DDBJ databases">
        <title>Actinomadura sp. nov. CYP1-5 isolated from mountain soil.</title>
        <authorList>
            <person name="Songsumanus A."/>
            <person name="Kuncharoen N."/>
            <person name="Kudo T."/>
            <person name="Yuki M."/>
            <person name="Igarashi Y."/>
            <person name="Tanasupawat S."/>
        </authorList>
    </citation>
    <scope>NUCLEOTIDE SEQUENCE [LARGE SCALE GENOMIC DNA]</scope>
    <source>
        <strain evidence="1 2">CYP1-5</strain>
    </source>
</reference>
<dbReference type="EMBL" id="VSRQ01000007">
    <property type="protein sequence ID" value="TYK45187.1"/>
    <property type="molecule type" value="Genomic_DNA"/>
</dbReference>
<dbReference type="AlphaFoldDB" id="A0A5D3F849"/>
<name>A0A5D3F849_9ACTN</name>
<organism evidence="1 2">
    <name type="scientific">Actinomadura decatromicini</name>
    <dbReference type="NCBI Taxonomy" id="2604572"/>
    <lineage>
        <taxon>Bacteria</taxon>
        <taxon>Bacillati</taxon>
        <taxon>Actinomycetota</taxon>
        <taxon>Actinomycetes</taxon>
        <taxon>Streptosporangiales</taxon>
        <taxon>Thermomonosporaceae</taxon>
        <taxon>Actinomadura</taxon>
    </lineage>
</organism>
<dbReference type="Proteomes" id="UP000323505">
    <property type="component" value="Unassembled WGS sequence"/>
</dbReference>
<accession>A0A5D3F849</accession>
<keyword evidence="2" id="KW-1185">Reference proteome</keyword>
<sequence>MTMVVAVSVVGWAARDPLHASIGAVATGLAAIIYAEMAELEIDRRTTKAPCAPQSHRETR</sequence>
<proteinExistence type="predicted"/>